<keyword evidence="2" id="KW-1185">Reference proteome</keyword>
<dbReference type="AlphaFoldDB" id="A0ABD1Z4W5"/>
<accession>A0ABD1Z4W5</accession>
<organism evidence="1 2">
    <name type="scientific">Riccia fluitans</name>
    <dbReference type="NCBI Taxonomy" id="41844"/>
    <lineage>
        <taxon>Eukaryota</taxon>
        <taxon>Viridiplantae</taxon>
        <taxon>Streptophyta</taxon>
        <taxon>Embryophyta</taxon>
        <taxon>Marchantiophyta</taxon>
        <taxon>Marchantiopsida</taxon>
        <taxon>Marchantiidae</taxon>
        <taxon>Marchantiales</taxon>
        <taxon>Ricciaceae</taxon>
        <taxon>Riccia</taxon>
    </lineage>
</organism>
<comment type="caution">
    <text evidence="1">The sequence shown here is derived from an EMBL/GenBank/DDBJ whole genome shotgun (WGS) entry which is preliminary data.</text>
</comment>
<reference evidence="1 2" key="1">
    <citation type="submission" date="2024-09" db="EMBL/GenBank/DDBJ databases">
        <title>Chromosome-scale assembly of Riccia fluitans.</title>
        <authorList>
            <person name="Paukszto L."/>
            <person name="Sawicki J."/>
            <person name="Karawczyk K."/>
            <person name="Piernik-Szablinska J."/>
            <person name="Szczecinska M."/>
            <person name="Mazdziarz M."/>
        </authorList>
    </citation>
    <scope>NUCLEOTIDE SEQUENCE [LARGE SCALE GENOMIC DNA]</scope>
    <source>
        <strain evidence="1">Rf_01</strain>
        <tissue evidence="1">Aerial parts of the thallus</tissue>
    </source>
</reference>
<protein>
    <submittedName>
        <fullName evidence="1">Uncharacterized protein</fullName>
    </submittedName>
</protein>
<proteinExistence type="predicted"/>
<evidence type="ECO:0000313" key="1">
    <source>
        <dbReference type="EMBL" id="KAL2642821.1"/>
    </source>
</evidence>
<name>A0ABD1Z4W5_9MARC</name>
<gene>
    <name evidence="1" type="ORF">R1flu_010408</name>
</gene>
<sequence>MHFPVTSLLTSPLKTTWGFSRASLGRAFVNEQRAGDRCLSCSLDLPSSILEFVTRTTGAGENGIVQVWDSFRCLRGDIELLERKFWASEFSKSATEILYLPVELNEKVSLWNFMEALGCRIRQLPSSKITAVIQHPLLIRYEPVATEVP</sequence>
<dbReference type="EMBL" id="JBHFFA010000002">
    <property type="protein sequence ID" value="KAL2642821.1"/>
    <property type="molecule type" value="Genomic_DNA"/>
</dbReference>
<dbReference type="Proteomes" id="UP001605036">
    <property type="component" value="Unassembled WGS sequence"/>
</dbReference>
<evidence type="ECO:0000313" key="2">
    <source>
        <dbReference type="Proteomes" id="UP001605036"/>
    </source>
</evidence>